<dbReference type="Pfam" id="PF03949">
    <property type="entry name" value="Malic_M"/>
    <property type="match status" value="1"/>
</dbReference>
<dbReference type="SUPFAM" id="SSF51735">
    <property type="entry name" value="NAD(P)-binding Rossmann-fold domains"/>
    <property type="match status" value="1"/>
</dbReference>
<dbReference type="PIRSF" id="PIRSF036684">
    <property type="entry name" value="ME_PTA"/>
    <property type="match status" value="1"/>
</dbReference>
<dbReference type="AlphaFoldDB" id="A0A8G2EXQ5"/>
<dbReference type="GO" id="GO:0004470">
    <property type="term" value="F:malic enzyme activity"/>
    <property type="evidence" value="ECO:0007669"/>
    <property type="project" value="InterPro"/>
</dbReference>
<evidence type="ECO:0000256" key="9">
    <source>
        <dbReference type="PIRSR" id="PIRSR036684-2"/>
    </source>
</evidence>
<comment type="caution">
    <text evidence="13">The sequence shown here is derived from an EMBL/GenBank/DDBJ whole genome shotgun (WGS) entry which is preliminary data.</text>
</comment>
<evidence type="ECO:0000256" key="10">
    <source>
        <dbReference type="PIRSR" id="PIRSR036684-3"/>
    </source>
</evidence>
<dbReference type="GO" id="GO:0006108">
    <property type="term" value="P:malate metabolic process"/>
    <property type="evidence" value="ECO:0007669"/>
    <property type="project" value="InterPro"/>
</dbReference>
<dbReference type="GO" id="GO:0046872">
    <property type="term" value="F:metal ion binding"/>
    <property type="evidence" value="ECO:0007669"/>
    <property type="project" value="UniProtKB-KW"/>
</dbReference>
<dbReference type="GO" id="GO:0016746">
    <property type="term" value="F:acyltransferase activity"/>
    <property type="evidence" value="ECO:0007669"/>
    <property type="project" value="InterPro"/>
</dbReference>
<evidence type="ECO:0000259" key="11">
    <source>
        <dbReference type="SMART" id="SM00919"/>
    </source>
</evidence>
<proteinExistence type="inferred from homology"/>
<evidence type="ECO:0000313" key="13">
    <source>
        <dbReference type="EMBL" id="SDG28883.1"/>
    </source>
</evidence>
<dbReference type="InterPro" id="IPR037062">
    <property type="entry name" value="Malic_N_dom_sf"/>
</dbReference>
<evidence type="ECO:0000259" key="12">
    <source>
        <dbReference type="SMART" id="SM01274"/>
    </source>
</evidence>
<dbReference type="GO" id="GO:0051287">
    <property type="term" value="F:NAD binding"/>
    <property type="evidence" value="ECO:0007669"/>
    <property type="project" value="InterPro"/>
</dbReference>
<comment type="similarity">
    <text evidence="4">In the C-terminal section; belongs to the phosphate acetyltransferase and butyryltransferase family.</text>
</comment>
<dbReference type="InterPro" id="IPR042113">
    <property type="entry name" value="P_AcTrfase_dom1"/>
</dbReference>
<evidence type="ECO:0000256" key="3">
    <source>
        <dbReference type="ARBA" id="ARBA00007686"/>
    </source>
</evidence>
<dbReference type="Gene3D" id="3.40.50.10750">
    <property type="entry name" value="Isocitrate/Isopropylmalate dehydrogenase-like"/>
    <property type="match status" value="1"/>
</dbReference>
<dbReference type="InterPro" id="IPR036291">
    <property type="entry name" value="NAD(P)-bd_dom_sf"/>
</dbReference>
<dbReference type="FunFam" id="3.40.50.10380:FF:000003">
    <property type="entry name" value="NADP-dependent malic enzyme"/>
    <property type="match status" value="1"/>
</dbReference>
<evidence type="ECO:0000256" key="8">
    <source>
        <dbReference type="PIRSR" id="PIRSR036684-1"/>
    </source>
</evidence>
<feature type="binding site" evidence="10">
    <location>
        <begin position="76"/>
        <end position="83"/>
    </location>
    <ligand>
        <name>NADP(+)</name>
        <dbReference type="ChEBI" id="CHEBI:58349"/>
    </ligand>
</feature>
<evidence type="ECO:0000256" key="5">
    <source>
        <dbReference type="ARBA" id="ARBA00022723"/>
    </source>
</evidence>
<keyword evidence="10" id="KW-0521">NADP</keyword>
<dbReference type="CDD" id="cd05311">
    <property type="entry name" value="NAD_bind_2_malic_enz"/>
    <property type="match status" value="1"/>
</dbReference>
<feature type="binding site" evidence="9">
    <location>
        <position position="137"/>
    </location>
    <ligand>
        <name>a divalent metal cation</name>
        <dbReference type="ChEBI" id="CHEBI:60240"/>
    </ligand>
</feature>
<evidence type="ECO:0000313" key="14">
    <source>
        <dbReference type="Proteomes" id="UP000198615"/>
    </source>
</evidence>
<evidence type="ECO:0000256" key="4">
    <source>
        <dbReference type="ARBA" id="ARBA00008756"/>
    </source>
</evidence>
<dbReference type="GO" id="GO:0016616">
    <property type="term" value="F:oxidoreductase activity, acting on the CH-OH group of donors, NAD or NADP as acceptor"/>
    <property type="evidence" value="ECO:0007669"/>
    <property type="project" value="InterPro"/>
</dbReference>
<accession>A0A8G2EXQ5</accession>
<feature type="binding site" evidence="9">
    <location>
        <position position="136"/>
    </location>
    <ligand>
        <name>a divalent metal cation</name>
        <dbReference type="ChEBI" id="CHEBI:60240"/>
    </ligand>
</feature>
<dbReference type="InterPro" id="IPR012188">
    <property type="entry name" value="ME_PTA"/>
</dbReference>
<comment type="cofactor">
    <cofactor evidence="2">
        <name>Mg(2+)</name>
        <dbReference type="ChEBI" id="CHEBI:18420"/>
    </cofactor>
</comment>
<dbReference type="RefSeq" id="WP_028795077.1">
    <property type="nucleotide sequence ID" value="NZ_FNBW01000013.1"/>
</dbReference>
<dbReference type="Proteomes" id="UP000198615">
    <property type="component" value="Unassembled WGS sequence"/>
</dbReference>
<dbReference type="SMART" id="SM00919">
    <property type="entry name" value="Malic_M"/>
    <property type="match status" value="1"/>
</dbReference>
<keyword evidence="14" id="KW-1185">Reference proteome</keyword>
<gene>
    <name evidence="13" type="ORF">SAMN05660686_03935</name>
</gene>
<evidence type="ECO:0000256" key="7">
    <source>
        <dbReference type="ARBA" id="ARBA00023268"/>
    </source>
</evidence>
<keyword evidence="7" id="KW-0511">Multifunctional enzyme</keyword>
<protein>
    <submittedName>
        <fullName evidence="13">Malate dehydrogenase (Oxaloacetate-decarboxylating)(NADP+)</fullName>
    </submittedName>
</protein>
<feature type="domain" description="Malic enzyme N-terminal" evidence="12">
    <location>
        <begin position="18"/>
        <end position="151"/>
    </location>
</feature>
<dbReference type="SUPFAM" id="SSF53659">
    <property type="entry name" value="Isocitrate/Isopropylmalate dehydrogenase-like"/>
    <property type="match status" value="1"/>
</dbReference>
<dbReference type="EMBL" id="FNBW01000013">
    <property type="protein sequence ID" value="SDG28883.1"/>
    <property type="molecule type" value="Genomic_DNA"/>
</dbReference>
<dbReference type="InterPro" id="IPR046346">
    <property type="entry name" value="Aminoacid_DH-like_N_sf"/>
</dbReference>
<dbReference type="InterPro" id="IPR045213">
    <property type="entry name" value="Malic_NAD-bd_bact_type"/>
</dbReference>
<keyword evidence="6" id="KW-0560">Oxidoreductase</keyword>
<dbReference type="InterPro" id="IPR012302">
    <property type="entry name" value="Malic_NAD-bd"/>
</dbReference>
<dbReference type="Gene3D" id="3.40.50.10950">
    <property type="match status" value="1"/>
</dbReference>
<dbReference type="PANTHER" id="PTHR43237:SF4">
    <property type="entry name" value="NADP-DEPENDENT MALIC ENZYME"/>
    <property type="match status" value="1"/>
</dbReference>
<evidence type="ECO:0000256" key="1">
    <source>
        <dbReference type="ARBA" id="ARBA00001936"/>
    </source>
</evidence>
<dbReference type="Gene3D" id="3.40.50.10380">
    <property type="entry name" value="Malic enzyme, N-terminal domain"/>
    <property type="match status" value="1"/>
</dbReference>
<dbReference type="InterPro" id="IPR012301">
    <property type="entry name" value="Malic_N_dom"/>
</dbReference>
<comment type="cofactor">
    <cofactor evidence="1">
        <name>Mn(2+)</name>
        <dbReference type="ChEBI" id="CHEBI:29035"/>
    </cofactor>
</comment>
<dbReference type="SUPFAM" id="SSF53223">
    <property type="entry name" value="Aminoacid dehydrogenase-like, N-terminal domain"/>
    <property type="match status" value="1"/>
</dbReference>
<dbReference type="InterPro" id="IPR042112">
    <property type="entry name" value="P_AcTrfase_dom2"/>
</dbReference>
<dbReference type="OrthoDB" id="9805787at2"/>
<dbReference type="PANTHER" id="PTHR43237">
    <property type="entry name" value="NADP-DEPENDENT MALIC ENZYME"/>
    <property type="match status" value="1"/>
</dbReference>
<reference evidence="13 14" key="1">
    <citation type="submission" date="2016-10" db="EMBL/GenBank/DDBJ databases">
        <authorList>
            <person name="Varghese N."/>
            <person name="Submissions S."/>
        </authorList>
    </citation>
    <scope>NUCLEOTIDE SEQUENCE [LARGE SCALE GENOMIC DNA]</scope>
    <source>
        <strain evidence="13 14">DSM 18839</strain>
    </source>
</reference>
<dbReference type="Pfam" id="PF01515">
    <property type="entry name" value="PTA_PTB"/>
    <property type="match status" value="1"/>
</dbReference>
<dbReference type="InterPro" id="IPR002505">
    <property type="entry name" value="PTA_PTB"/>
</dbReference>
<sequence>MAEDLKDAALYYHETPVPGKMAVVPTKPMATQRDLSLAYSPGVAYACTAIAEDPSTAARYTGRQNLVGVVTNGTAVLGLGNIGPLASKPVMEGKAALFKKFADIDVFDIEVAELDVDRFVEVVAALEPTFGGINLEDIKAPECFEIERKLRQRMNIPVFHDDQHGTAICVGAAIFNALRLVEKPMETVRLVTSGAGAAAMACIDLLVAMGLKTENVIITDIDGVVYTGRSQMNPVIARYATDTPMRTLAEAVDGADIFLGLSAPGVLKPEMVKTMADRPIIMALANPTPEIMPEEAKAVRDDAIIATGRSDYPNQVNNVLCFPFIFRGALDVGATTINEEMKIAAVTAIADLAMQEASDIVATAYSGQELSFGPEYLIPKPFDPRLIMEIAPRVAQAAMDSGVAVRPIEDFDAYRQKLSQFVYRSGQVMRPIFSKAREEPKRVVFAEGEEERVLRAVQSVLDEKLAKPILIGRPDVIERRLDRFGLRLKVGRDVEVVDPSNDERYELYWRTYHGLMERRGVSPDRAREVVRTNDTVIAALMMQLGDADAAICGTVGRYWDHLRHIRQVIGTRRGVNELSAVSLLILPQGSYFMVDTHVTTDPSADALVEMVELAAIEVRAFGLEPKVAFVSHSHFGSSDEPSAQKMRQAVAKLAAKHPGLEVEGEMHADSAISEVVRNRTFPNSRLQGAANLLVMPTLDSANVAFNLMKSTGQGLSVGPMLVGTAKPMHILTQSVTVRGIINMTAVAVVDAQAHEVARRKPVR</sequence>
<dbReference type="InterPro" id="IPR051674">
    <property type="entry name" value="Malate_Decarboxylase"/>
</dbReference>
<dbReference type="SMART" id="SM01274">
    <property type="entry name" value="malic"/>
    <property type="match status" value="1"/>
</dbReference>
<dbReference type="Gene3D" id="3.40.50.720">
    <property type="entry name" value="NAD(P)-binding Rossmann-like Domain"/>
    <property type="match status" value="1"/>
</dbReference>
<dbReference type="Pfam" id="PF00390">
    <property type="entry name" value="malic"/>
    <property type="match status" value="2"/>
</dbReference>
<name>A0A8G2EXQ5_9PROT</name>
<evidence type="ECO:0000256" key="2">
    <source>
        <dbReference type="ARBA" id="ARBA00001946"/>
    </source>
</evidence>
<feature type="active site" description="Proton acceptor" evidence="8">
    <location>
        <position position="94"/>
    </location>
</feature>
<dbReference type="FunFam" id="3.40.50.720:FF:000095">
    <property type="entry name" value="NADP-dependent malic enzyme"/>
    <property type="match status" value="1"/>
</dbReference>
<keyword evidence="5 9" id="KW-0479">Metal-binding</keyword>
<comment type="similarity">
    <text evidence="3">In the N-terminal section; belongs to the malic enzymes family.</text>
</comment>
<feature type="binding site" evidence="10">
    <location>
        <position position="162"/>
    </location>
    <ligand>
        <name>a divalent metal cation</name>
        <dbReference type="ChEBI" id="CHEBI:60240"/>
    </ligand>
</feature>
<organism evidence="13 14">
    <name type="scientific">Thalassobaculum litoreum DSM 18839</name>
    <dbReference type="NCBI Taxonomy" id="1123362"/>
    <lineage>
        <taxon>Bacteria</taxon>
        <taxon>Pseudomonadati</taxon>
        <taxon>Pseudomonadota</taxon>
        <taxon>Alphaproteobacteria</taxon>
        <taxon>Rhodospirillales</taxon>
        <taxon>Thalassobaculaceae</taxon>
        <taxon>Thalassobaculum</taxon>
    </lineage>
</organism>
<feature type="domain" description="Malic enzyme NAD-binding" evidence="11">
    <location>
        <begin position="163"/>
        <end position="399"/>
    </location>
</feature>
<feature type="binding site" evidence="10">
    <location>
        <position position="286"/>
    </location>
    <ligand>
        <name>a divalent metal cation</name>
        <dbReference type="ChEBI" id="CHEBI:60240"/>
    </ligand>
</feature>
<evidence type="ECO:0000256" key="6">
    <source>
        <dbReference type="ARBA" id="ARBA00023002"/>
    </source>
</evidence>